<sequence length="354" mass="36755">MNELVDLGAVHPALSRLERPTSSTTLGLSRCLGARFAVDPLLIRMFFILLTPVGGVGVVVYTWGVLLTPREGRGVAPITRLLPQFRSWAPRTQWLGIGVSSVLAAAAVSWIVPISALPVLLLGLAVVLVKRYRSPVRSSSGTHQVEHGPQLPVVDLYAPEPEVEAPAPRHVPGPVPTSWLGAAAIAILGVLSFVSLQVLSGSRFLGAAGALGTIGAATTGWALLLRSRRLPTVFLLGLLLVAGVFGTLASLRVSVQRPGVVAPGTAELTHTYVADSAVLDLRHLPEDAASEVISIEAVASEVHVLLASAPAGVEISRTLSDVDLVPTGGSASSSPGPQLRITAAVSDVTVEYPG</sequence>
<feature type="transmembrane region" description="Helical" evidence="1">
    <location>
        <begin position="41"/>
        <end position="63"/>
    </location>
</feature>
<feature type="transmembrane region" description="Helical" evidence="1">
    <location>
        <begin position="102"/>
        <end position="129"/>
    </location>
</feature>
<dbReference type="Proteomes" id="UP000280819">
    <property type="component" value="Unassembled WGS sequence"/>
</dbReference>
<keyword evidence="1" id="KW-0472">Membrane</keyword>
<evidence type="ECO:0000313" key="3">
    <source>
        <dbReference type="EMBL" id="RRD06636.1"/>
    </source>
</evidence>
<dbReference type="InterPro" id="IPR007168">
    <property type="entry name" value="Phageshock_PspC_N"/>
</dbReference>
<proteinExistence type="predicted"/>
<feature type="transmembrane region" description="Helical" evidence="1">
    <location>
        <begin position="179"/>
        <end position="198"/>
    </location>
</feature>
<name>A0A3P1TCM3_9ACTN</name>
<feature type="transmembrane region" description="Helical" evidence="1">
    <location>
        <begin position="204"/>
        <end position="225"/>
    </location>
</feature>
<keyword evidence="1" id="KW-0812">Transmembrane</keyword>
<organism evidence="3 4">
    <name type="scientific">Arachnia propionica</name>
    <dbReference type="NCBI Taxonomy" id="1750"/>
    <lineage>
        <taxon>Bacteria</taxon>
        <taxon>Bacillati</taxon>
        <taxon>Actinomycetota</taxon>
        <taxon>Actinomycetes</taxon>
        <taxon>Propionibacteriales</taxon>
        <taxon>Propionibacteriaceae</taxon>
        <taxon>Arachnia</taxon>
    </lineage>
</organism>
<comment type="caution">
    <text evidence="3">The sequence shown here is derived from an EMBL/GenBank/DDBJ whole genome shotgun (WGS) entry which is preliminary data.</text>
</comment>
<gene>
    <name evidence="3" type="ORF">EII34_03140</name>
</gene>
<dbReference type="Pfam" id="PF04024">
    <property type="entry name" value="PspC"/>
    <property type="match status" value="1"/>
</dbReference>
<reference evidence="3 4" key="1">
    <citation type="submission" date="2018-11" db="EMBL/GenBank/DDBJ databases">
        <title>Genomes From Bacteria Associated with the Canine Oral Cavity: a Test Case for Automated Genome-Based Taxonomic Assignment.</title>
        <authorList>
            <person name="Coil D.A."/>
            <person name="Jospin G."/>
            <person name="Darling A.E."/>
            <person name="Wallis C."/>
            <person name="Davis I.J."/>
            <person name="Harris S."/>
            <person name="Eisen J.A."/>
            <person name="Holcombe L.J."/>
            <person name="O'Flynn C."/>
        </authorList>
    </citation>
    <scope>NUCLEOTIDE SEQUENCE [LARGE SCALE GENOMIC DNA]</scope>
    <source>
        <strain evidence="3 4">OH887_COT-365</strain>
    </source>
</reference>
<evidence type="ECO:0000256" key="1">
    <source>
        <dbReference type="SAM" id="Phobius"/>
    </source>
</evidence>
<dbReference type="OrthoDB" id="3734542at2"/>
<dbReference type="AlphaFoldDB" id="A0A3P1TCM3"/>
<feature type="transmembrane region" description="Helical" evidence="1">
    <location>
        <begin position="232"/>
        <end position="251"/>
    </location>
</feature>
<dbReference type="RefSeq" id="WP_124842834.1">
    <property type="nucleotide sequence ID" value="NZ_RQZG01000002.1"/>
</dbReference>
<keyword evidence="1" id="KW-1133">Transmembrane helix</keyword>
<protein>
    <recommendedName>
        <fullName evidence="2">Phage shock protein PspC N-terminal domain-containing protein</fullName>
    </recommendedName>
</protein>
<dbReference type="EMBL" id="RQZG01000002">
    <property type="protein sequence ID" value="RRD06636.1"/>
    <property type="molecule type" value="Genomic_DNA"/>
</dbReference>
<accession>A0A3P1TCM3</accession>
<feature type="domain" description="Phage shock protein PspC N-terminal" evidence="2">
    <location>
        <begin position="24"/>
        <end position="71"/>
    </location>
</feature>
<evidence type="ECO:0000313" key="4">
    <source>
        <dbReference type="Proteomes" id="UP000280819"/>
    </source>
</evidence>
<evidence type="ECO:0000259" key="2">
    <source>
        <dbReference type="Pfam" id="PF04024"/>
    </source>
</evidence>